<dbReference type="OrthoDB" id="2386054at2759"/>
<dbReference type="GO" id="GO:0004674">
    <property type="term" value="F:protein serine/threonine kinase activity"/>
    <property type="evidence" value="ECO:0007669"/>
    <property type="project" value="TreeGrafter"/>
</dbReference>
<gene>
    <name evidence="2" type="ORF">F8M41_026406</name>
</gene>
<dbReference type="PROSITE" id="PS00108">
    <property type="entry name" value="PROTEIN_KINASE_ST"/>
    <property type="match status" value="1"/>
</dbReference>
<dbReference type="PANTHER" id="PTHR44329:SF6">
    <property type="entry name" value="RECEPTOR-INTERACTING SERINE_THREONINE-PROTEIN KINASE 1"/>
    <property type="match status" value="1"/>
</dbReference>
<dbReference type="PROSITE" id="PS50011">
    <property type="entry name" value="PROTEIN_KINASE_DOM"/>
    <property type="match status" value="1"/>
</dbReference>
<organism evidence="2 3">
    <name type="scientific">Gigaspora margarita</name>
    <dbReference type="NCBI Taxonomy" id="4874"/>
    <lineage>
        <taxon>Eukaryota</taxon>
        <taxon>Fungi</taxon>
        <taxon>Fungi incertae sedis</taxon>
        <taxon>Mucoromycota</taxon>
        <taxon>Glomeromycotina</taxon>
        <taxon>Glomeromycetes</taxon>
        <taxon>Diversisporales</taxon>
        <taxon>Gigasporaceae</taxon>
        <taxon>Gigaspora</taxon>
    </lineage>
</organism>
<reference evidence="2 3" key="1">
    <citation type="journal article" date="2019" name="Environ. Microbiol.">
        <title>At the nexus of three kingdoms: the genome of the mycorrhizal fungus Gigaspora margarita provides insights into plant, endobacterial and fungal interactions.</title>
        <authorList>
            <person name="Venice F."/>
            <person name="Ghignone S."/>
            <person name="Salvioli di Fossalunga A."/>
            <person name="Amselem J."/>
            <person name="Novero M."/>
            <person name="Xianan X."/>
            <person name="Sedzielewska Toro K."/>
            <person name="Morin E."/>
            <person name="Lipzen A."/>
            <person name="Grigoriev I.V."/>
            <person name="Henrissat B."/>
            <person name="Martin F.M."/>
            <person name="Bonfante P."/>
        </authorList>
    </citation>
    <scope>NUCLEOTIDE SEQUENCE [LARGE SCALE GENOMIC DNA]</scope>
    <source>
        <strain evidence="2 3">BEG34</strain>
    </source>
</reference>
<dbReference type="Gene3D" id="1.10.510.10">
    <property type="entry name" value="Transferase(Phosphotransferase) domain 1"/>
    <property type="match status" value="1"/>
</dbReference>
<proteinExistence type="predicted"/>
<dbReference type="Pfam" id="PF00069">
    <property type="entry name" value="Pkinase"/>
    <property type="match status" value="1"/>
</dbReference>
<dbReference type="GO" id="GO:0005524">
    <property type="term" value="F:ATP binding"/>
    <property type="evidence" value="ECO:0007669"/>
    <property type="project" value="InterPro"/>
</dbReference>
<dbReference type="InterPro" id="IPR001245">
    <property type="entry name" value="Ser-Thr/Tyr_kinase_cat_dom"/>
</dbReference>
<dbReference type="Proteomes" id="UP000439903">
    <property type="component" value="Unassembled WGS sequence"/>
</dbReference>
<evidence type="ECO:0000313" key="3">
    <source>
        <dbReference type="Proteomes" id="UP000439903"/>
    </source>
</evidence>
<dbReference type="PRINTS" id="PR00109">
    <property type="entry name" value="TYRKINASE"/>
</dbReference>
<keyword evidence="3" id="KW-1185">Reference proteome</keyword>
<keyword evidence="2" id="KW-0808">Transferase</keyword>
<comment type="caution">
    <text evidence="2">The sequence shown here is derived from an EMBL/GenBank/DDBJ whole genome shotgun (WGS) entry which is preliminary data.</text>
</comment>
<dbReference type="SUPFAM" id="SSF56112">
    <property type="entry name" value="Protein kinase-like (PK-like)"/>
    <property type="match status" value="1"/>
</dbReference>
<dbReference type="PANTHER" id="PTHR44329">
    <property type="entry name" value="SERINE/THREONINE-PROTEIN KINASE TNNI3K-RELATED"/>
    <property type="match status" value="1"/>
</dbReference>
<dbReference type="AlphaFoldDB" id="A0A8H3XIG6"/>
<keyword evidence="2" id="KW-0418">Kinase</keyword>
<dbReference type="InterPro" id="IPR008271">
    <property type="entry name" value="Ser/Thr_kinase_AS"/>
</dbReference>
<dbReference type="EMBL" id="WTPW01000984">
    <property type="protein sequence ID" value="KAF0464846.1"/>
    <property type="molecule type" value="Genomic_DNA"/>
</dbReference>
<sequence>MCDDILIKESDVEKLEKIGSGAMGEIHRAKFRNEDAVHHNSKQLREEFEIYFSLQNHDNILKLYGVIAENYHLVLEYAPNGDLSQYLKVNTVDWRSKAKICHGIARGVMHCHKNNVYHLDLKPENILLDKDFTPKLADFGFSNSKSRLELKGGKAGGTMHWLAPERVSSDAKMYEFFEKYPKLSDVYSFGLVLWSVAMDGEIPYKELSFDKIKNKKCDRNTMKRLLKRLPKESPHRYTQLISDLTKYDPEERCQLPSALLELEHVLKYYSNPIEDKDNKLQVINYSSSTISHSSGNANNISHESQYEHHVEDIEEHPYPTIPQYLSMEPFSIIITENHKQEILSWINEVPHRVNKMRY</sequence>
<protein>
    <submittedName>
        <fullName evidence="2">Kinase-like protein</fullName>
    </submittedName>
</protein>
<evidence type="ECO:0000313" key="2">
    <source>
        <dbReference type="EMBL" id="KAF0464846.1"/>
    </source>
</evidence>
<dbReference type="InterPro" id="IPR051681">
    <property type="entry name" value="Ser/Thr_Kinases-Pseudokinases"/>
</dbReference>
<name>A0A8H3XIG6_GIGMA</name>
<dbReference type="InterPro" id="IPR000719">
    <property type="entry name" value="Prot_kinase_dom"/>
</dbReference>
<dbReference type="InterPro" id="IPR011009">
    <property type="entry name" value="Kinase-like_dom_sf"/>
</dbReference>
<dbReference type="SMART" id="SM00220">
    <property type="entry name" value="S_TKc"/>
    <property type="match status" value="1"/>
</dbReference>
<feature type="domain" description="Protein kinase" evidence="1">
    <location>
        <begin position="12"/>
        <end position="267"/>
    </location>
</feature>
<accession>A0A8H3XIG6</accession>
<evidence type="ECO:0000259" key="1">
    <source>
        <dbReference type="PROSITE" id="PS50011"/>
    </source>
</evidence>